<sequence length="1262" mass="137181">MLISCPDRGELAQFSFGHLTEASAEEFATHVDSCENCRTLLEAISSTPDPLAAALRRPAELPFAGEAALQQALPRLLACTHEPPTAASLNSSPSATDSWSALKTVRDYEILEKIGEGGMGAVYKARHSRLKKIVALKILPRDRVIGADSIARFEREMEAVGKLEHPHLVRAMDAGEADGMHFLVMEFVAGSDLSQLVKAQGPLAIADACELIRQSAAGLQHVHEQGLVHRDIKPSNLMLSPSGNVKILDLGLALLSGDGSPGGRELTTTGQMMGTLDYMAPEQGGDTHHVDIRADIYSLGASLYKLLTGVAPFGDRKFDTPVKKLMALAVQEPLPIRDRRPEIPAPLAAVVTKMLAKEPKDRYATPAAVAAALAPFTAGSNLVALAAQAAGTGIKTNKEDTYSSLKSASVDTLAPISSPSPTRPRAPLTRVKTIALAAAALLAAIVFFVQTPHGAVKVTINDPSISVKFDKTGAIVEGIDPKPIDLKFGEQGIVIKRGDAEFITTQFKLEKKGETILDIQLLPGEVKVVYDGKLIESKPLPAPVAPAIVKMPAIPANVDDPSALTKVEVTPPLNPAAMVLTPAKLPGVKSWTIEPLLGRRECLQTEFSPDDQWLAAAYSGGVIRIFDTKTRQLRNMFSTPGTVTEDYFCWSPKGDSIATCGSDGEGNAEVHVWDAVTGKRIKTLSAAIPAPTCIHWHPDGDLIATCNNNSGVIGIWSTVTGKLHKELRHDGTIGMVRWSPDGKFLASGEISRSVHKNARAAIWDSKTLIVFVTPQWSDKLANETSNNTLAWSPDSSQLAVGVKASKWEGVRIWNVNKGQDVQNIKTNGWERTVSCAWSSDSKQLAVRSQIGLELYDLATSTVRQKFDHVSSVIERPAWSHTGGLLVDGGSLAIAWRKPGDGKTFAKTEWCPEGALNPGNVFWSRNGNSFDPTQPVSVGNTQFSYYERYGSHPGDSSPDQKWKAHPKKNQLDWVDQATGAKETIPLPDVTGNNIFFAPNSQFAAISEKDKRRFVHIFDIRSKQVIHRLEHPDVLTDSDIGPIAWSPDSSVIAFGPRQHGRGIVWRLGEKQHCFEFKPTSYLNALAFQPGTTNLAIGTDKVVQLWDYAQNQKILEIPQGVSGIRSLVWLPDGKTLAMANRTGLRLYDPATQSFTATYPYVNGYLGAFGRDGTQFAWVDHGQMVRTLNLPAGKRGLSWVPRTPDAYLAVSLEGHFWETDNVKRGDIVYLAELESGEQKHFTPAEFAARFDWKNDPAIPRNIHARK</sequence>
<evidence type="ECO:0000259" key="6">
    <source>
        <dbReference type="PROSITE" id="PS50011"/>
    </source>
</evidence>
<proteinExistence type="predicted"/>
<dbReference type="GO" id="GO:0004674">
    <property type="term" value="F:protein serine/threonine kinase activity"/>
    <property type="evidence" value="ECO:0007669"/>
    <property type="project" value="UniProtKB-EC"/>
</dbReference>
<evidence type="ECO:0000256" key="2">
    <source>
        <dbReference type="ARBA" id="ARBA00022741"/>
    </source>
</evidence>
<dbReference type="EMBL" id="CP036274">
    <property type="protein sequence ID" value="QDU30659.1"/>
    <property type="molecule type" value="Genomic_DNA"/>
</dbReference>
<dbReference type="PANTHER" id="PTHR43289:SF34">
    <property type="entry name" value="SERINE_THREONINE-PROTEIN KINASE YBDM-RELATED"/>
    <property type="match status" value="1"/>
</dbReference>
<dbReference type="InterPro" id="IPR017441">
    <property type="entry name" value="Protein_kinase_ATP_BS"/>
</dbReference>
<dbReference type="PANTHER" id="PTHR43289">
    <property type="entry name" value="MITOGEN-ACTIVATED PROTEIN KINASE KINASE KINASE 20-RELATED"/>
    <property type="match status" value="1"/>
</dbReference>
<dbReference type="InterPro" id="IPR001680">
    <property type="entry name" value="WD40_rpt"/>
</dbReference>
<dbReference type="InterPro" id="IPR013979">
    <property type="entry name" value="TIF_beta_prop-like"/>
</dbReference>
<feature type="binding site" evidence="5">
    <location>
        <position position="137"/>
    </location>
    <ligand>
        <name>ATP</name>
        <dbReference type="ChEBI" id="CHEBI:30616"/>
    </ligand>
</feature>
<keyword evidence="2 5" id="KW-0547">Nucleotide-binding</keyword>
<dbReference type="SMART" id="SM00320">
    <property type="entry name" value="WD40"/>
    <property type="match status" value="7"/>
</dbReference>
<dbReference type="Proteomes" id="UP000315017">
    <property type="component" value="Chromosome"/>
</dbReference>
<dbReference type="SUPFAM" id="SSF56112">
    <property type="entry name" value="Protein kinase-like (PK-like)"/>
    <property type="match status" value="1"/>
</dbReference>
<evidence type="ECO:0000256" key="1">
    <source>
        <dbReference type="ARBA" id="ARBA00022679"/>
    </source>
</evidence>
<dbReference type="PROSITE" id="PS00108">
    <property type="entry name" value="PROTEIN_KINASE_ST"/>
    <property type="match status" value="1"/>
</dbReference>
<reference evidence="7 8" key="1">
    <citation type="submission" date="2019-02" db="EMBL/GenBank/DDBJ databases">
        <title>Deep-cultivation of Planctomycetes and their phenomic and genomic characterization uncovers novel biology.</title>
        <authorList>
            <person name="Wiegand S."/>
            <person name="Jogler M."/>
            <person name="Boedeker C."/>
            <person name="Pinto D."/>
            <person name="Vollmers J."/>
            <person name="Rivas-Marin E."/>
            <person name="Kohn T."/>
            <person name="Peeters S.H."/>
            <person name="Heuer A."/>
            <person name="Rast P."/>
            <person name="Oberbeckmann S."/>
            <person name="Bunk B."/>
            <person name="Jeske O."/>
            <person name="Meyerdierks A."/>
            <person name="Storesund J.E."/>
            <person name="Kallscheuer N."/>
            <person name="Luecker S."/>
            <person name="Lage O.M."/>
            <person name="Pohl T."/>
            <person name="Merkel B.J."/>
            <person name="Hornburger P."/>
            <person name="Mueller R.-W."/>
            <person name="Bruemmer F."/>
            <person name="Labrenz M."/>
            <person name="Spormann A.M."/>
            <person name="Op den Camp H."/>
            <person name="Overmann J."/>
            <person name="Amann R."/>
            <person name="Jetten M.S.M."/>
            <person name="Mascher T."/>
            <person name="Medema M.H."/>
            <person name="Devos D.P."/>
            <person name="Kaster A.-K."/>
            <person name="Ovreas L."/>
            <person name="Rohde M."/>
            <person name="Galperin M.Y."/>
            <person name="Jogler C."/>
        </authorList>
    </citation>
    <scope>NUCLEOTIDE SEQUENCE [LARGE SCALE GENOMIC DNA]</scope>
    <source>
        <strain evidence="7 8">ETA_A8</strain>
    </source>
</reference>
<dbReference type="RefSeq" id="WP_145096497.1">
    <property type="nucleotide sequence ID" value="NZ_CP036274.1"/>
</dbReference>
<organism evidence="7 8">
    <name type="scientific">Anatilimnocola aggregata</name>
    <dbReference type="NCBI Taxonomy" id="2528021"/>
    <lineage>
        <taxon>Bacteria</taxon>
        <taxon>Pseudomonadati</taxon>
        <taxon>Planctomycetota</taxon>
        <taxon>Planctomycetia</taxon>
        <taxon>Pirellulales</taxon>
        <taxon>Pirellulaceae</taxon>
        <taxon>Anatilimnocola</taxon>
    </lineage>
</organism>
<evidence type="ECO:0000313" key="7">
    <source>
        <dbReference type="EMBL" id="QDU30659.1"/>
    </source>
</evidence>
<name>A0A517YKA8_9BACT</name>
<dbReference type="KEGG" id="aagg:ETAA8_58060"/>
<dbReference type="CDD" id="cd14014">
    <property type="entry name" value="STKc_PknB_like"/>
    <property type="match status" value="1"/>
</dbReference>
<evidence type="ECO:0000256" key="3">
    <source>
        <dbReference type="ARBA" id="ARBA00022777"/>
    </source>
</evidence>
<keyword evidence="4 5" id="KW-0067">ATP-binding</keyword>
<evidence type="ECO:0000256" key="5">
    <source>
        <dbReference type="PROSITE-ProRule" id="PRU10141"/>
    </source>
</evidence>
<gene>
    <name evidence="7" type="primary">pknB_22</name>
    <name evidence="7" type="ORF">ETAA8_58060</name>
</gene>
<dbReference type="Pfam" id="PF00069">
    <property type="entry name" value="Pkinase"/>
    <property type="match status" value="1"/>
</dbReference>
<keyword evidence="8" id="KW-1185">Reference proteome</keyword>
<dbReference type="PROSITE" id="PS00107">
    <property type="entry name" value="PROTEIN_KINASE_ATP"/>
    <property type="match status" value="1"/>
</dbReference>
<dbReference type="AlphaFoldDB" id="A0A517YKA8"/>
<dbReference type="InterPro" id="IPR015943">
    <property type="entry name" value="WD40/YVTN_repeat-like_dom_sf"/>
</dbReference>
<dbReference type="Pfam" id="PF08662">
    <property type="entry name" value="eIF2A"/>
    <property type="match status" value="1"/>
</dbReference>
<accession>A0A517YKA8</accession>
<dbReference type="EC" id="2.7.11.1" evidence="7"/>
<keyword evidence="3 7" id="KW-0418">Kinase</keyword>
<dbReference type="InterPro" id="IPR011009">
    <property type="entry name" value="Kinase-like_dom_sf"/>
</dbReference>
<feature type="domain" description="Protein kinase" evidence="6">
    <location>
        <begin position="108"/>
        <end position="377"/>
    </location>
</feature>
<dbReference type="InterPro" id="IPR011042">
    <property type="entry name" value="6-blade_b-propeller_TolB-like"/>
</dbReference>
<dbReference type="PROSITE" id="PS50011">
    <property type="entry name" value="PROTEIN_KINASE_DOM"/>
    <property type="match status" value="1"/>
</dbReference>
<dbReference type="GO" id="GO:0005524">
    <property type="term" value="F:ATP binding"/>
    <property type="evidence" value="ECO:0007669"/>
    <property type="project" value="UniProtKB-UniRule"/>
</dbReference>
<evidence type="ECO:0000256" key="4">
    <source>
        <dbReference type="ARBA" id="ARBA00022840"/>
    </source>
</evidence>
<dbReference type="InterPro" id="IPR000719">
    <property type="entry name" value="Prot_kinase_dom"/>
</dbReference>
<dbReference type="Gene3D" id="2.130.10.10">
    <property type="entry name" value="YVTN repeat-like/Quinoprotein amine dehydrogenase"/>
    <property type="match status" value="3"/>
</dbReference>
<evidence type="ECO:0000313" key="8">
    <source>
        <dbReference type="Proteomes" id="UP000315017"/>
    </source>
</evidence>
<dbReference type="Gene3D" id="1.10.510.10">
    <property type="entry name" value="Transferase(Phosphotransferase) domain 1"/>
    <property type="match status" value="1"/>
</dbReference>
<protein>
    <submittedName>
        <fullName evidence="7">Serine/threonine-protein kinase PknB</fullName>
        <ecNumber evidence="7">2.7.11.1</ecNumber>
    </submittedName>
</protein>
<dbReference type="Gene3D" id="2.120.10.30">
    <property type="entry name" value="TolB, C-terminal domain"/>
    <property type="match status" value="1"/>
</dbReference>
<dbReference type="OrthoDB" id="500858at2"/>
<keyword evidence="1 7" id="KW-0808">Transferase</keyword>
<dbReference type="Gene3D" id="3.30.200.20">
    <property type="entry name" value="Phosphorylase Kinase, domain 1"/>
    <property type="match status" value="1"/>
</dbReference>
<dbReference type="InterPro" id="IPR008271">
    <property type="entry name" value="Ser/Thr_kinase_AS"/>
</dbReference>
<dbReference type="SMART" id="SM00220">
    <property type="entry name" value="S_TKc"/>
    <property type="match status" value="1"/>
</dbReference>
<dbReference type="SUPFAM" id="SSF82171">
    <property type="entry name" value="DPP6 N-terminal domain-like"/>
    <property type="match status" value="1"/>
</dbReference>